<accession>A0AA88SA89</accession>
<feature type="compositionally biased region" description="Basic and acidic residues" evidence="1">
    <location>
        <begin position="76"/>
        <end position="85"/>
    </location>
</feature>
<feature type="compositionally biased region" description="Basic residues" evidence="1">
    <location>
        <begin position="9"/>
        <end position="21"/>
    </location>
</feature>
<feature type="compositionally biased region" description="Basic and acidic residues" evidence="1">
    <location>
        <begin position="149"/>
        <end position="159"/>
    </location>
</feature>
<name>A0AA88SA89_CHASR</name>
<feature type="compositionally biased region" description="Acidic residues" evidence="1">
    <location>
        <begin position="435"/>
        <end position="455"/>
    </location>
</feature>
<evidence type="ECO:0000313" key="3">
    <source>
        <dbReference type="EMBL" id="KAK2830857.1"/>
    </source>
</evidence>
<feature type="compositionally biased region" description="Low complexity" evidence="1">
    <location>
        <begin position="114"/>
        <end position="136"/>
    </location>
</feature>
<reference evidence="3" key="1">
    <citation type="submission" date="2023-07" db="EMBL/GenBank/DDBJ databases">
        <title>Chromosome-level Genome Assembly of Striped Snakehead (Channa striata).</title>
        <authorList>
            <person name="Liu H."/>
        </authorList>
    </citation>
    <scope>NUCLEOTIDE SEQUENCE</scope>
    <source>
        <strain evidence="3">Gz</strain>
        <tissue evidence="3">Muscle</tissue>
    </source>
</reference>
<protein>
    <recommendedName>
        <fullName evidence="2">CARMIL C-terminal domain-containing protein</fullName>
    </recommendedName>
</protein>
<keyword evidence="4" id="KW-1185">Reference proteome</keyword>
<dbReference type="AlphaFoldDB" id="A0AA88SA89"/>
<sequence length="455" mass="49049">MTLESQTKLRPKPKKRMKPSRQHRETTCSIAPQEAEQNSIMGKLDEGLDDFFSKKVIKLSFRFPSVKGPSSNTQDATDKKRESRRSGFFNLIKSRTSRSEKSHGAASITPPHPASAITALASSSAVTPVTEETTPTSPTPSAKPPEVMVEPHVELHKAQSLEQADSEVEAPATVVEEEKTRDEKNNLEKKESLEKREDVEKKEKVEKKDHPHIPRHIGVPVMGMDLMAEMKARQERMAVKKLHSEASSLQEKVDGDKGKSDVHSAPPAHTEESRPEPAVRSKPANVIVKPPPPQATKPSLGLHTSGPTSPVSPKPSGAHIHDDSAGASAGGSSTKCPLPAPRLKRVSSEQERERESVSSVPAGPLPPLEFAFHGEGGDAFEAPGAGSEPGAGGRQWSSLKNSASAPTAREEDRERTKSLPTYVTPPSLADTDLSPAEEEFPPPAEDESSDDSPSV</sequence>
<dbReference type="InterPro" id="IPR031943">
    <property type="entry name" value="CARMIL_C"/>
</dbReference>
<feature type="compositionally biased region" description="Basic and acidic residues" evidence="1">
    <location>
        <begin position="408"/>
        <end position="417"/>
    </location>
</feature>
<dbReference type="Proteomes" id="UP001187415">
    <property type="component" value="Unassembled WGS sequence"/>
</dbReference>
<feature type="compositionally biased region" description="Basic and acidic residues" evidence="1">
    <location>
        <begin position="176"/>
        <end position="212"/>
    </location>
</feature>
<feature type="compositionally biased region" description="Polar residues" evidence="1">
    <location>
        <begin position="27"/>
        <end position="39"/>
    </location>
</feature>
<organism evidence="3 4">
    <name type="scientific">Channa striata</name>
    <name type="common">Snakehead murrel</name>
    <name type="synonym">Ophicephalus striatus</name>
    <dbReference type="NCBI Taxonomy" id="64152"/>
    <lineage>
        <taxon>Eukaryota</taxon>
        <taxon>Metazoa</taxon>
        <taxon>Chordata</taxon>
        <taxon>Craniata</taxon>
        <taxon>Vertebrata</taxon>
        <taxon>Euteleostomi</taxon>
        <taxon>Actinopterygii</taxon>
        <taxon>Neopterygii</taxon>
        <taxon>Teleostei</taxon>
        <taxon>Neoteleostei</taxon>
        <taxon>Acanthomorphata</taxon>
        <taxon>Anabantaria</taxon>
        <taxon>Anabantiformes</taxon>
        <taxon>Channoidei</taxon>
        <taxon>Channidae</taxon>
        <taxon>Channa</taxon>
    </lineage>
</organism>
<feature type="region of interest" description="Disordered" evidence="1">
    <location>
        <begin position="232"/>
        <end position="455"/>
    </location>
</feature>
<proteinExistence type="predicted"/>
<evidence type="ECO:0000256" key="1">
    <source>
        <dbReference type="SAM" id="MobiDB-lite"/>
    </source>
</evidence>
<feature type="region of interest" description="Disordered" evidence="1">
    <location>
        <begin position="1"/>
        <end position="39"/>
    </location>
</feature>
<comment type="caution">
    <text evidence="3">The sequence shown here is derived from an EMBL/GenBank/DDBJ whole genome shotgun (WGS) entry which is preliminary data.</text>
</comment>
<dbReference type="Pfam" id="PF16000">
    <property type="entry name" value="CARMIL_C"/>
    <property type="match status" value="1"/>
</dbReference>
<feature type="compositionally biased region" description="Basic and acidic residues" evidence="1">
    <location>
        <begin position="269"/>
        <end position="279"/>
    </location>
</feature>
<feature type="compositionally biased region" description="Basic and acidic residues" evidence="1">
    <location>
        <begin position="251"/>
        <end position="262"/>
    </location>
</feature>
<feature type="domain" description="CARMIL C-terminal" evidence="2">
    <location>
        <begin position="2"/>
        <end position="99"/>
    </location>
</feature>
<feature type="compositionally biased region" description="Basic and acidic residues" evidence="1">
    <location>
        <begin position="232"/>
        <end position="244"/>
    </location>
</feature>
<feature type="compositionally biased region" description="Basic and acidic residues" evidence="1">
    <location>
        <begin position="346"/>
        <end position="356"/>
    </location>
</feature>
<feature type="region of interest" description="Disordered" evidence="1">
    <location>
        <begin position="63"/>
        <end position="220"/>
    </location>
</feature>
<gene>
    <name evidence="3" type="ORF">Q5P01_018788</name>
</gene>
<feature type="compositionally biased region" description="Polar residues" evidence="1">
    <location>
        <begin position="395"/>
        <end position="405"/>
    </location>
</feature>
<dbReference type="EMBL" id="JAUPFM010000014">
    <property type="protein sequence ID" value="KAK2830857.1"/>
    <property type="molecule type" value="Genomic_DNA"/>
</dbReference>
<evidence type="ECO:0000259" key="2">
    <source>
        <dbReference type="Pfam" id="PF16000"/>
    </source>
</evidence>
<evidence type="ECO:0000313" key="4">
    <source>
        <dbReference type="Proteomes" id="UP001187415"/>
    </source>
</evidence>